<keyword evidence="3" id="KW-1185">Reference proteome</keyword>
<keyword evidence="1" id="KW-0812">Transmembrane</keyword>
<dbReference type="PANTHER" id="PTHR33640:SF8">
    <property type="entry name" value="TRANSMEMBRANE PROTEIN"/>
    <property type="match status" value="1"/>
</dbReference>
<organism evidence="2 3">
    <name type="scientific">Morus notabilis</name>
    <dbReference type="NCBI Taxonomy" id="981085"/>
    <lineage>
        <taxon>Eukaryota</taxon>
        <taxon>Viridiplantae</taxon>
        <taxon>Streptophyta</taxon>
        <taxon>Embryophyta</taxon>
        <taxon>Tracheophyta</taxon>
        <taxon>Spermatophyta</taxon>
        <taxon>Magnoliopsida</taxon>
        <taxon>eudicotyledons</taxon>
        <taxon>Gunneridae</taxon>
        <taxon>Pentapetalae</taxon>
        <taxon>rosids</taxon>
        <taxon>fabids</taxon>
        <taxon>Rosales</taxon>
        <taxon>Moraceae</taxon>
        <taxon>Moreae</taxon>
        <taxon>Morus</taxon>
    </lineage>
</organism>
<name>W9RR15_9ROSA</name>
<dbReference type="PANTHER" id="PTHR33640">
    <property type="entry name" value="TRANSMEMBRANE PROTEIN"/>
    <property type="match status" value="1"/>
</dbReference>
<keyword evidence="1" id="KW-1133">Transmembrane helix</keyword>
<dbReference type="STRING" id="981085.W9RR15"/>
<evidence type="ECO:0000313" key="3">
    <source>
        <dbReference type="Proteomes" id="UP000030645"/>
    </source>
</evidence>
<accession>W9RR15</accession>
<dbReference type="eggNOG" id="ENOG502S0WV">
    <property type="taxonomic scope" value="Eukaryota"/>
</dbReference>
<reference evidence="3" key="1">
    <citation type="submission" date="2013-01" db="EMBL/GenBank/DDBJ databases">
        <title>Draft Genome Sequence of a Mulberry Tree, Morus notabilis C.K. Schneid.</title>
        <authorList>
            <person name="He N."/>
            <person name="Zhao S."/>
        </authorList>
    </citation>
    <scope>NUCLEOTIDE SEQUENCE</scope>
</reference>
<feature type="transmembrane region" description="Helical" evidence="1">
    <location>
        <begin position="29"/>
        <end position="47"/>
    </location>
</feature>
<keyword evidence="1" id="KW-0472">Membrane</keyword>
<dbReference type="AlphaFoldDB" id="W9RR15"/>
<proteinExistence type="predicted"/>
<dbReference type="OrthoDB" id="1095087at2759"/>
<sequence length="222" mass="25663">MDSINFYNIKAEKANAILRYNQLRKIANLFRFVEVLVILILVSKLSLHVPHAVKNSGGYVKDMTLVLFSPRFVFVLGNVIVITLFAKAGQFSSRDSGKKFSENDLYDEFVKSSKKNRRVFVDNRAAKKHSVPDNTRVVVAEKSKNQIVEIKRSNSEIMERPKKPKSVLKRSETEKFGEIKSEKCLYPEDLMSSEEFRLKVEAFIARQQRFRMEEVYSGDDLE</sequence>
<evidence type="ECO:0000313" key="2">
    <source>
        <dbReference type="EMBL" id="EXC04419.1"/>
    </source>
</evidence>
<dbReference type="EMBL" id="KE345471">
    <property type="protein sequence ID" value="EXC04419.1"/>
    <property type="molecule type" value="Genomic_DNA"/>
</dbReference>
<evidence type="ECO:0000256" key="1">
    <source>
        <dbReference type="SAM" id="Phobius"/>
    </source>
</evidence>
<evidence type="ECO:0008006" key="4">
    <source>
        <dbReference type="Google" id="ProtNLM"/>
    </source>
</evidence>
<dbReference type="KEGG" id="mnt:21392111"/>
<protein>
    <recommendedName>
        <fullName evidence="4">DUF4408 domain-containing protein</fullName>
    </recommendedName>
</protein>
<feature type="transmembrane region" description="Helical" evidence="1">
    <location>
        <begin position="67"/>
        <end position="86"/>
    </location>
</feature>
<dbReference type="Proteomes" id="UP000030645">
    <property type="component" value="Unassembled WGS sequence"/>
</dbReference>
<gene>
    <name evidence="2" type="ORF">L484_008755</name>
</gene>